<evidence type="ECO:0000256" key="1">
    <source>
        <dbReference type="SAM" id="MobiDB-lite"/>
    </source>
</evidence>
<evidence type="ECO:0000313" key="2">
    <source>
        <dbReference type="EMBL" id="KAF2238050.1"/>
    </source>
</evidence>
<sequence>MSSSSGTKVTNDPEAFRNPVNEGPGTVTSDSLAAESLSRGGNFAANQPSAGAMSQPSYSTTTNTTDTSNTTRLDPAPDAESRDVQQGWSEQQQLEAGRGLGKEAGVGPTFATSGGVGGTSSSAGGLSDRDTGGAISGSSKPHGKNITEGGADFDNAPNASFNNDIGGPNDPGRYGEQRAQRSNAESGLDAGRGQRQGGIEGENLYDTVGESNA</sequence>
<reference evidence="2" key="1">
    <citation type="journal article" date="2020" name="Stud. Mycol.">
        <title>101 Dothideomycetes genomes: a test case for predicting lifestyles and emergence of pathogens.</title>
        <authorList>
            <person name="Haridas S."/>
            <person name="Albert R."/>
            <person name="Binder M."/>
            <person name="Bloem J."/>
            <person name="Labutti K."/>
            <person name="Salamov A."/>
            <person name="Andreopoulos B."/>
            <person name="Baker S."/>
            <person name="Barry K."/>
            <person name="Bills G."/>
            <person name="Bluhm B."/>
            <person name="Cannon C."/>
            <person name="Castanera R."/>
            <person name="Culley D."/>
            <person name="Daum C."/>
            <person name="Ezra D."/>
            <person name="Gonzalez J."/>
            <person name="Henrissat B."/>
            <person name="Kuo A."/>
            <person name="Liang C."/>
            <person name="Lipzen A."/>
            <person name="Lutzoni F."/>
            <person name="Magnuson J."/>
            <person name="Mondo S."/>
            <person name="Nolan M."/>
            <person name="Ohm R."/>
            <person name="Pangilinan J."/>
            <person name="Park H.-J."/>
            <person name="Ramirez L."/>
            <person name="Alfaro M."/>
            <person name="Sun H."/>
            <person name="Tritt A."/>
            <person name="Yoshinaga Y."/>
            <person name="Zwiers L.-H."/>
            <person name="Turgeon B."/>
            <person name="Goodwin S."/>
            <person name="Spatafora J."/>
            <person name="Crous P."/>
            <person name="Grigoriev I."/>
        </authorList>
    </citation>
    <scope>NUCLEOTIDE SEQUENCE</scope>
    <source>
        <strain evidence="2">Tuck. ex Michener</strain>
    </source>
</reference>
<keyword evidence="3" id="KW-1185">Reference proteome</keyword>
<dbReference type="AlphaFoldDB" id="A0A6A6HKP9"/>
<dbReference type="EMBL" id="ML991777">
    <property type="protein sequence ID" value="KAF2238050.1"/>
    <property type="molecule type" value="Genomic_DNA"/>
</dbReference>
<dbReference type="Proteomes" id="UP000800092">
    <property type="component" value="Unassembled WGS sequence"/>
</dbReference>
<organism evidence="2 3">
    <name type="scientific">Viridothelium virens</name>
    <name type="common">Speckled blister lichen</name>
    <name type="synonym">Trypethelium virens</name>
    <dbReference type="NCBI Taxonomy" id="1048519"/>
    <lineage>
        <taxon>Eukaryota</taxon>
        <taxon>Fungi</taxon>
        <taxon>Dikarya</taxon>
        <taxon>Ascomycota</taxon>
        <taxon>Pezizomycotina</taxon>
        <taxon>Dothideomycetes</taxon>
        <taxon>Dothideomycetes incertae sedis</taxon>
        <taxon>Trypetheliales</taxon>
        <taxon>Trypetheliaceae</taxon>
        <taxon>Viridothelium</taxon>
    </lineage>
</organism>
<gene>
    <name evidence="2" type="ORF">EV356DRAFT_564250</name>
</gene>
<feature type="compositionally biased region" description="Low complexity" evidence="1">
    <location>
        <begin position="59"/>
        <end position="71"/>
    </location>
</feature>
<feature type="compositionally biased region" description="Polar residues" evidence="1">
    <location>
        <begin position="44"/>
        <end position="58"/>
    </location>
</feature>
<feature type="compositionally biased region" description="Polar residues" evidence="1">
    <location>
        <begin position="1"/>
        <end position="10"/>
    </location>
</feature>
<protein>
    <submittedName>
        <fullName evidence="2">Uncharacterized protein</fullName>
    </submittedName>
</protein>
<dbReference type="OrthoDB" id="5383057at2759"/>
<feature type="compositionally biased region" description="Polar residues" evidence="1">
    <location>
        <begin position="84"/>
        <end position="94"/>
    </location>
</feature>
<name>A0A6A6HKP9_VIRVR</name>
<feature type="region of interest" description="Disordered" evidence="1">
    <location>
        <begin position="1"/>
        <end position="213"/>
    </location>
</feature>
<accession>A0A6A6HKP9</accession>
<evidence type="ECO:0000313" key="3">
    <source>
        <dbReference type="Proteomes" id="UP000800092"/>
    </source>
</evidence>
<proteinExistence type="predicted"/>